<proteinExistence type="predicted"/>
<dbReference type="Gene3D" id="3.40.50.10710">
    <property type="entry name" value="Metallo-hydrolase/oxidoreductase"/>
    <property type="match status" value="1"/>
</dbReference>
<evidence type="ECO:0000259" key="5">
    <source>
        <dbReference type="SMART" id="SM00849"/>
    </source>
</evidence>
<keyword evidence="2" id="KW-0540">Nuclease</keyword>
<gene>
    <name evidence="6" type="ORF">A3A78_04485</name>
</gene>
<dbReference type="GO" id="GO:0003723">
    <property type="term" value="F:RNA binding"/>
    <property type="evidence" value="ECO:0007669"/>
    <property type="project" value="UniProtKB-KW"/>
</dbReference>
<keyword evidence="3" id="KW-0269">Exonuclease</keyword>
<evidence type="ECO:0000313" key="6">
    <source>
        <dbReference type="EMBL" id="OGC55203.1"/>
    </source>
</evidence>
<keyword evidence="3" id="KW-0378">Hydrolase</keyword>
<dbReference type="GO" id="GO:0004527">
    <property type="term" value="F:exonuclease activity"/>
    <property type="evidence" value="ECO:0007669"/>
    <property type="project" value="UniProtKB-KW"/>
</dbReference>
<feature type="domain" description="Metallo-beta-lactamase" evidence="5">
    <location>
        <begin position="34"/>
        <end position="238"/>
    </location>
</feature>
<dbReference type="Gene3D" id="3.60.15.10">
    <property type="entry name" value="Ribonuclease Z/Hydroxyacylglutathione hydrolase-like"/>
    <property type="match status" value="1"/>
</dbReference>
<dbReference type="Gene3D" id="3.10.20.580">
    <property type="match status" value="1"/>
</dbReference>
<dbReference type="PANTHER" id="PTHR43694:SF1">
    <property type="entry name" value="RIBONUCLEASE J"/>
    <property type="match status" value="1"/>
</dbReference>
<dbReference type="PANTHER" id="PTHR43694">
    <property type="entry name" value="RIBONUCLEASE J"/>
    <property type="match status" value="1"/>
</dbReference>
<dbReference type="InterPro" id="IPR055132">
    <property type="entry name" value="RNase_J_b_CASP"/>
</dbReference>
<keyword evidence="4" id="KW-0694">RNA-binding</keyword>
<evidence type="ECO:0000256" key="1">
    <source>
        <dbReference type="ARBA" id="ARBA00022490"/>
    </source>
</evidence>
<comment type="caution">
    <text evidence="6">The sequence shown here is derived from an EMBL/GenBank/DDBJ whole genome shotgun (WGS) entry which is preliminary data.</text>
</comment>
<evidence type="ECO:0000256" key="2">
    <source>
        <dbReference type="ARBA" id="ARBA00022722"/>
    </source>
</evidence>
<dbReference type="Pfam" id="PF00753">
    <property type="entry name" value="Lactamase_B"/>
    <property type="match status" value="1"/>
</dbReference>
<evidence type="ECO:0000256" key="4">
    <source>
        <dbReference type="ARBA" id="ARBA00022884"/>
    </source>
</evidence>
<dbReference type="InterPro" id="IPR004613">
    <property type="entry name" value="RNase_J"/>
</dbReference>
<evidence type="ECO:0000256" key="3">
    <source>
        <dbReference type="ARBA" id="ARBA00022839"/>
    </source>
</evidence>
<dbReference type="EMBL" id="MEVI01000003">
    <property type="protein sequence ID" value="OGC55203.1"/>
    <property type="molecule type" value="Genomic_DNA"/>
</dbReference>
<dbReference type="SMART" id="SM00849">
    <property type="entry name" value="Lactamase_B"/>
    <property type="match status" value="1"/>
</dbReference>
<dbReference type="GO" id="GO:0046872">
    <property type="term" value="F:metal ion binding"/>
    <property type="evidence" value="ECO:0007669"/>
    <property type="project" value="InterPro"/>
</dbReference>
<dbReference type="InterPro" id="IPR001279">
    <property type="entry name" value="Metallo-B-lactamas"/>
</dbReference>
<protein>
    <recommendedName>
        <fullName evidence="5">Metallo-beta-lactamase domain-containing protein</fullName>
    </recommendedName>
</protein>
<dbReference type="Proteomes" id="UP000176504">
    <property type="component" value="Unassembled WGS sequence"/>
</dbReference>
<organism evidence="6 7">
    <name type="scientific">candidate division WWE3 bacterium RIFCSPLOWO2_01_FULL_41_18</name>
    <dbReference type="NCBI Taxonomy" id="1802625"/>
    <lineage>
        <taxon>Bacteria</taxon>
        <taxon>Katanobacteria</taxon>
    </lineage>
</organism>
<dbReference type="Pfam" id="PF17770">
    <property type="entry name" value="RNase_J_C"/>
    <property type="match status" value="1"/>
</dbReference>
<keyword evidence="1" id="KW-0963">Cytoplasm</keyword>
<evidence type="ECO:0000313" key="7">
    <source>
        <dbReference type="Proteomes" id="UP000176504"/>
    </source>
</evidence>
<dbReference type="NCBIfam" id="TIGR00649">
    <property type="entry name" value="MG423"/>
    <property type="match status" value="1"/>
</dbReference>
<dbReference type="CDD" id="cd07714">
    <property type="entry name" value="RNaseJ_MBL-fold"/>
    <property type="match status" value="1"/>
</dbReference>
<dbReference type="InterPro" id="IPR036866">
    <property type="entry name" value="RibonucZ/Hydroxyglut_hydro"/>
</dbReference>
<dbReference type="InterPro" id="IPR042173">
    <property type="entry name" value="RNase_J_2"/>
</dbReference>
<reference evidence="6 7" key="1">
    <citation type="journal article" date="2016" name="Nat. Commun.">
        <title>Thousands of microbial genomes shed light on interconnected biogeochemical processes in an aquifer system.</title>
        <authorList>
            <person name="Anantharaman K."/>
            <person name="Brown C.T."/>
            <person name="Hug L.A."/>
            <person name="Sharon I."/>
            <person name="Castelle C.J."/>
            <person name="Probst A.J."/>
            <person name="Thomas B.C."/>
            <person name="Singh A."/>
            <person name="Wilkins M.J."/>
            <person name="Karaoz U."/>
            <person name="Brodie E.L."/>
            <person name="Williams K.H."/>
            <person name="Hubbard S.S."/>
            <person name="Banfield J.F."/>
        </authorList>
    </citation>
    <scope>NUCLEOTIDE SEQUENCE [LARGE SCALE GENOMIC DNA]</scope>
</reference>
<dbReference type="SUPFAM" id="SSF56281">
    <property type="entry name" value="Metallo-hydrolase/oxidoreductase"/>
    <property type="match status" value="1"/>
</dbReference>
<dbReference type="AlphaFoldDB" id="A0A1F4VES9"/>
<accession>A0A1F4VES9</accession>
<sequence length="570" mass="62564">MKFKFLQEGEKFSQNTSGKLPLKILTLGGTTGVTKNMTVYEYGDDIIIVDCGIGFPDAEMLGVDVVLPDITYLLENSHKVKALFVTHGHDDHIGAIPFVLKDLKMPVFATRLVQGLIQVKLKEKDMLSGTSLRMVDPEGGPVAVGPFKVDYFRVNHSVPDSCGISIDTPQGMVIHCADYKFDWTPVLDKPFDVAKVSRLCQNGVTLLLSDCLGATTEGYARSEKTIEDSFDSLLEAAHGKQFFVTTVSSNVSRLEQAISSAVKHGRKVVFSGRAIDQVVEVAIKLGYLNFPQDTFIPKEKSRRFNQSELMYIVAGAYGQPESAIGRISRGEHKDIELLDGAYVVFSADPNPPGVRDDVETLIDRLILNGAVVIESEIQGNLHVSGHGLKGDLKLMAALCKPKYYMPIGGTVRHMRAYANMISDMGVKKENIFELLEGDSILLSGGTSKKGERLSLSNVYVDGRLVGDVGEKVIEDRNVLSTNGIMAAVVTVKKDKEINAVDILTRGFIYVKESQSLISDASNVVRNAFSQNKKDYGNKGLFRSNLEKALSRFLYKKTGREPLVLVSIIEV</sequence>
<name>A0A1F4VES9_UNCKA</name>
<dbReference type="InterPro" id="IPR041636">
    <property type="entry name" value="RNase_J_C"/>
</dbReference>
<dbReference type="Pfam" id="PF22505">
    <property type="entry name" value="RNase_J_b_CASP"/>
    <property type="match status" value="1"/>
</dbReference>